<dbReference type="STRING" id="530564.Psta_1778"/>
<dbReference type="AlphaFoldDB" id="D2QYZ8"/>
<dbReference type="HOGENOM" id="CLU_134960_1_0_0"/>
<reference evidence="1 2" key="1">
    <citation type="journal article" date="2009" name="Stand. Genomic Sci.">
        <title>Complete genome sequence of Pirellula staleyi type strain (ATCC 27377).</title>
        <authorList>
            <person name="Clum A."/>
            <person name="Tindall B.J."/>
            <person name="Sikorski J."/>
            <person name="Ivanova N."/>
            <person name="Mavrommatis K."/>
            <person name="Lucas S."/>
            <person name="Glavina del Rio T."/>
            <person name="Nolan M."/>
            <person name="Chen F."/>
            <person name="Tice H."/>
            <person name="Pitluck S."/>
            <person name="Cheng J.F."/>
            <person name="Chertkov O."/>
            <person name="Brettin T."/>
            <person name="Han C."/>
            <person name="Detter J.C."/>
            <person name="Kuske C."/>
            <person name="Bruce D."/>
            <person name="Goodwin L."/>
            <person name="Ovchinikova G."/>
            <person name="Pati A."/>
            <person name="Mikhailova N."/>
            <person name="Chen A."/>
            <person name="Palaniappan K."/>
            <person name="Land M."/>
            <person name="Hauser L."/>
            <person name="Chang Y.J."/>
            <person name="Jeffries C.D."/>
            <person name="Chain P."/>
            <person name="Rohde M."/>
            <person name="Goker M."/>
            <person name="Bristow J."/>
            <person name="Eisen J.A."/>
            <person name="Markowitz V."/>
            <person name="Hugenholtz P."/>
            <person name="Kyrpides N.C."/>
            <person name="Klenk H.P."/>
            <person name="Lapidus A."/>
        </authorList>
    </citation>
    <scope>NUCLEOTIDE SEQUENCE [LARGE SCALE GENOMIC DNA]</scope>
    <source>
        <strain evidence="2">ATCC 27377 / DSM 6068 / ICPB 4128</strain>
    </source>
</reference>
<keyword evidence="2" id="KW-1185">Reference proteome</keyword>
<protein>
    <recommendedName>
        <fullName evidence="3">GxxExxY protein</fullName>
    </recommendedName>
</protein>
<dbReference type="eggNOG" id="COG0614">
    <property type="taxonomic scope" value="Bacteria"/>
</dbReference>
<dbReference type="OrthoDB" id="9806869at2"/>
<accession>D2QYZ8</accession>
<dbReference type="KEGG" id="psl:Psta_1778"/>
<evidence type="ECO:0000313" key="1">
    <source>
        <dbReference type="EMBL" id="ADB16453.1"/>
    </source>
</evidence>
<dbReference type="NCBIfam" id="TIGR04256">
    <property type="entry name" value="GxxExxY"/>
    <property type="match status" value="1"/>
</dbReference>
<dbReference type="EMBL" id="CP001848">
    <property type="protein sequence ID" value="ADB16453.1"/>
    <property type="molecule type" value="Genomic_DNA"/>
</dbReference>
<dbReference type="InterPro" id="IPR026350">
    <property type="entry name" value="GxxExxY"/>
</dbReference>
<evidence type="ECO:0000313" key="2">
    <source>
        <dbReference type="Proteomes" id="UP000001887"/>
    </source>
</evidence>
<dbReference type="Proteomes" id="UP000001887">
    <property type="component" value="Chromosome"/>
</dbReference>
<sequence length="123" mass="13967">MEFEEISSRVIGCAIEVHRHLGPGLLESAYQQCLAYELTSRGISFELQHPMPVRYKGILLDCGYRIDMLVEKFLIVELKSVDVIKGIHEAQLLTYMKLASIRVGLLINFNNTTLKAGIKRFVL</sequence>
<name>D2QYZ8_PIRSD</name>
<proteinExistence type="predicted"/>
<dbReference type="Pfam" id="PF13366">
    <property type="entry name" value="PDDEXK_3"/>
    <property type="match status" value="1"/>
</dbReference>
<gene>
    <name evidence="1" type="ordered locus">Psta_1778</name>
</gene>
<evidence type="ECO:0008006" key="3">
    <source>
        <dbReference type="Google" id="ProtNLM"/>
    </source>
</evidence>
<organism evidence="1 2">
    <name type="scientific">Pirellula staleyi (strain ATCC 27377 / DSM 6068 / ICPB 4128)</name>
    <name type="common">Pirella staleyi</name>
    <dbReference type="NCBI Taxonomy" id="530564"/>
    <lineage>
        <taxon>Bacteria</taxon>
        <taxon>Pseudomonadati</taxon>
        <taxon>Planctomycetota</taxon>
        <taxon>Planctomycetia</taxon>
        <taxon>Pirellulales</taxon>
        <taxon>Pirellulaceae</taxon>
        <taxon>Pirellula</taxon>
    </lineage>
</organism>